<protein>
    <recommendedName>
        <fullName evidence="3">histidine kinase</fullName>
        <ecNumber evidence="3">2.7.13.3</ecNumber>
    </recommendedName>
</protein>
<dbReference type="PROSITE" id="PS50885">
    <property type="entry name" value="HAMP"/>
    <property type="match status" value="1"/>
</dbReference>
<dbReference type="PANTHER" id="PTHR45528">
    <property type="entry name" value="SENSOR HISTIDINE KINASE CPXA"/>
    <property type="match status" value="1"/>
</dbReference>
<feature type="domain" description="Histidine kinase" evidence="16">
    <location>
        <begin position="401"/>
        <end position="617"/>
    </location>
</feature>
<dbReference type="SMART" id="SM00304">
    <property type="entry name" value="HAMP"/>
    <property type="match status" value="1"/>
</dbReference>
<feature type="transmembrane region" description="Helical" evidence="15">
    <location>
        <begin position="310"/>
        <end position="333"/>
    </location>
</feature>
<evidence type="ECO:0000256" key="2">
    <source>
        <dbReference type="ARBA" id="ARBA00004651"/>
    </source>
</evidence>
<dbReference type="FunFam" id="1.10.287.130:FF:000001">
    <property type="entry name" value="Two-component sensor histidine kinase"/>
    <property type="match status" value="1"/>
</dbReference>
<keyword evidence="4" id="KW-1003">Cell membrane</keyword>
<dbReference type="EC" id="2.7.13.3" evidence="3"/>
<dbReference type="CDD" id="cd06225">
    <property type="entry name" value="HAMP"/>
    <property type="match status" value="1"/>
</dbReference>
<dbReference type="AlphaFoldDB" id="A0A1H8UEA1"/>
<dbReference type="CDD" id="cd00075">
    <property type="entry name" value="HATPase"/>
    <property type="match status" value="1"/>
</dbReference>
<keyword evidence="7 15" id="KW-0812">Transmembrane</keyword>
<dbReference type="InterPro" id="IPR005467">
    <property type="entry name" value="His_kinase_dom"/>
</dbReference>
<feature type="compositionally biased region" description="Polar residues" evidence="14">
    <location>
        <begin position="139"/>
        <end position="157"/>
    </location>
</feature>
<proteinExistence type="predicted"/>
<keyword evidence="19" id="KW-1185">Reference proteome</keyword>
<name>A0A1H8UEA1_9FIRM</name>
<dbReference type="FunFam" id="3.30.565.10:FF:000006">
    <property type="entry name" value="Sensor histidine kinase WalK"/>
    <property type="match status" value="1"/>
</dbReference>
<evidence type="ECO:0000256" key="9">
    <source>
        <dbReference type="ARBA" id="ARBA00022777"/>
    </source>
</evidence>
<evidence type="ECO:0000256" key="14">
    <source>
        <dbReference type="SAM" id="MobiDB-lite"/>
    </source>
</evidence>
<evidence type="ECO:0000256" key="4">
    <source>
        <dbReference type="ARBA" id="ARBA00022475"/>
    </source>
</evidence>
<keyword evidence="9 18" id="KW-0418">Kinase</keyword>
<dbReference type="RefSeq" id="WP_091745980.1">
    <property type="nucleotide sequence ID" value="NZ_FODY01000008.1"/>
</dbReference>
<dbReference type="Gene3D" id="3.30.565.10">
    <property type="entry name" value="Histidine kinase-like ATPase, C-terminal domain"/>
    <property type="match status" value="1"/>
</dbReference>
<keyword evidence="5" id="KW-0597">Phosphoprotein</keyword>
<dbReference type="SUPFAM" id="SSF47384">
    <property type="entry name" value="Homodimeric domain of signal transducing histidine kinase"/>
    <property type="match status" value="1"/>
</dbReference>
<dbReference type="PROSITE" id="PS50109">
    <property type="entry name" value="HIS_KIN"/>
    <property type="match status" value="1"/>
</dbReference>
<comment type="catalytic activity">
    <reaction evidence="1">
        <text>ATP + protein L-histidine = ADP + protein N-phospho-L-histidine.</text>
        <dbReference type="EC" id="2.7.13.3"/>
    </reaction>
</comment>
<evidence type="ECO:0000256" key="5">
    <source>
        <dbReference type="ARBA" id="ARBA00022553"/>
    </source>
</evidence>
<accession>A0A1H8UEA1</accession>
<evidence type="ECO:0000256" key="8">
    <source>
        <dbReference type="ARBA" id="ARBA00022741"/>
    </source>
</evidence>
<evidence type="ECO:0000256" key="13">
    <source>
        <dbReference type="ARBA" id="ARBA00023136"/>
    </source>
</evidence>
<evidence type="ECO:0000259" key="16">
    <source>
        <dbReference type="PROSITE" id="PS50109"/>
    </source>
</evidence>
<keyword evidence="11 15" id="KW-1133">Transmembrane helix</keyword>
<keyword evidence="6" id="KW-0808">Transferase</keyword>
<dbReference type="Proteomes" id="UP000198847">
    <property type="component" value="Unassembled WGS sequence"/>
</dbReference>
<dbReference type="InterPro" id="IPR003660">
    <property type="entry name" value="HAMP_dom"/>
</dbReference>
<dbReference type="SMART" id="SM00387">
    <property type="entry name" value="HATPase_c"/>
    <property type="match status" value="1"/>
</dbReference>
<dbReference type="EMBL" id="FODY01000008">
    <property type="protein sequence ID" value="SEP01535.1"/>
    <property type="molecule type" value="Genomic_DNA"/>
</dbReference>
<dbReference type="InterPro" id="IPR003594">
    <property type="entry name" value="HATPase_dom"/>
</dbReference>
<dbReference type="PRINTS" id="PR00344">
    <property type="entry name" value="BCTRLSENSOR"/>
</dbReference>
<evidence type="ECO:0000256" key="3">
    <source>
        <dbReference type="ARBA" id="ARBA00012438"/>
    </source>
</evidence>
<feature type="region of interest" description="Disordered" evidence="14">
    <location>
        <begin position="135"/>
        <end position="199"/>
    </location>
</feature>
<organism evidence="18 19">
    <name type="scientific">Propionispora vibrioides</name>
    <dbReference type="NCBI Taxonomy" id="112903"/>
    <lineage>
        <taxon>Bacteria</taxon>
        <taxon>Bacillati</taxon>
        <taxon>Bacillota</taxon>
        <taxon>Negativicutes</taxon>
        <taxon>Selenomonadales</taxon>
        <taxon>Sporomusaceae</taxon>
        <taxon>Propionispora</taxon>
    </lineage>
</organism>
<evidence type="ECO:0000259" key="17">
    <source>
        <dbReference type="PROSITE" id="PS50885"/>
    </source>
</evidence>
<evidence type="ECO:0000256" key="6">
    <source>
        <dbReference type="ARBA" id="ARBA00022679"/>
    </source>
</evidence>
<keyword evidence="10" id="KW-0067">ATP-binding</keyword>
<keyword evidence="8" id="KW-0547">Nucleotide-binding</keyword>
<feature type="domain" description="HAMP" evidence="17">
    <location>
        <begin position="334"/>
        <end position="386"/>
    </location>
</feature>
<dbReference type="Gene3D" id="1.10.287.130">
    <property type="match status" value="1"/>
</dbReference>
<evidence type="ECO:0000256" key="11">
    <source>
        <dbReference type="ARBA" id="ARBA00022989"/>
    </source>
</evidence>
<dbReference type="InterPro" id="IPR003661">
    <property type="entry name" value="HisK_dim/P_dom"/>
</dbReference>
<keyword evidence="12" id="KW-0902">Two-component regulatory system</keyword>
<dbReference type="CDD" id="cd00082">
    <property type="entry name" value="HisKA"/>
    <property type="match status" value="1"/>
</dbReference>
<dbReference type="Pfam" id="PF00672">
    <property type="entry name" value="HAMP"/>
    <property type="match status" value="1"/>
</dbReference>
<feature type="compositionally biased region" description="Basic residues" evidence="14">
    <location>
        <begin position="180"/>
        <end position="190"/>
    </location>
</feature>
<dbReference type="InterPro" id="IPR036890">
    <property type="entry name" value="HATPase_C_sf"/>
</dbReference>
<dbReference type="InterPro" id="IPR036097">
    <property type="entry name" value="HisK_dim/P_sf"/>
</dbReference>
<evidence type="ECO:0000256" key="1">
    <source>
        <dbReference type="ARBA" id="ARBA00000085"/>
    </source>
</evidence>
<dbReference type="InterPro" id="IPR004358">
    <property type="entry name" value="Sig_transdc_His_kin-like_C"/>
</dbReference>
<evidence type="ECO:0000256" key="10">
    <source>
        <dbReference type="ARBA" id="ARBA00022840"/>
    </source>
</evidence>
<evidence type="ECO:0000256" key="15">
    <source>
        <dbReference type="SAM" id="Phobius"/>
    </source>
</evidence>
<dbReference type="SUPFAM" id="SSF158472">
    <property type="entry name" value="HAMP domain-like"/>
    <property type="match status" value="1"/>
</dbReference>
<dbReference type="Gene3D" id="6.10.340.10">
    <property type="match status" value="1"/>
</dbReference>
<evidence type="ECO:0000256" key="7">
    <source>
        <dbReference type="ARBA" id="ARBA00022692"/>
    </source>
</evidence>
<dbReference type="GO" id="GO:0005524">
    <property type="term" value="F:ATP binding"/>
    <property type="evidence" value="ECO:0007669"/>
    <property type="project" value="UniProtKB-KW"/>
</dbReference>
<dbReference type="PANTHER" id="PTHR45528:SF1">
    <property type="entry name" value="SENSOR HISTIDINE KINASE CPXA"/>
    <property type="match status" value="1"/>
</dbReference>
<dbReference type="GO" id="GO:0000155">
    <property type="term" value="F:phosphorelay sensor kinase activity"/>
    <property type="evidence" value="ECO:0007669"/>
    <property type="project" value="InterPro"/>
</dbReference>
<evidence type="ECO:0000256" key="12">
    <source>
        <dbReference type="ARBA" id="ARBA00023012"/>
    </source>
</evidence>
<dbReference type="STRING" id="112903.SAMN04490178_108166"/>
<dbReference type="SMART" id="SM00388">
    <property type="entry name" value="HisKA"/>
    <property type="match status" value="1"/>
</dbReference>
<sequence>MKFSLQYKLMAAFMIIVILVLAGVTVGGSVLIRDYFINRKRHELSDKAYEMARVVNAYYDGNMTHSQLHNFVDSVDHFLDARVWVVDNELNLITVSEERADEGQISRRGAAASKPSPMHHAMWDCDLADQHSGMMMQKHGQQPTREQTDNQTDPYQKSNDRILDLMDGTESSGKTDDHHSGRHTMMRGHFRTPDNQQMPLPNPEVKSTANLSAAGEGQKSAVVLDIGQESQPGGVDGAAISLADIKGMDELSREIKANSGKPWSRTYYHPYYEENMLIVAVPLAKADGTISGTVMINAPIGEINDFLQHVYYYIGLAGLAAILFAALLAAYMARGIVRPLRAMRETAAAMACGDYERRVAIAAGDEIGDLGQSLNSLASDLGEYIGRMQKTDQMRRDFVANVSHELRTPLTIIHGYNQALQDGTVTDPEKINKYHHVMGDEILRLEKLIAELLDLSQLQAGSVMPETESVLLAEVVDNVMMLLKQKSEQRGVRLAAHIDLAVPPIQGDGDRLTQLVLILMDNALKFTPSGGQITVQLMQESAEAVLTIADTGAGIAPNDLPYIWERFYKADKSRASHGTGLGLAIARQIIELHGATVAVASVCGEGTAFTIRFPIESKPAER</sequence>
<keyword evidence="13 15" id="KW-0472">Membrane</keyword>
<dbReference type="GO" id="GO:0005886">
    <property type="term" value="C:plasma membrane"/>
    <property type="evidence" value="ECO:0007669"/>
    <property type="project" value="UniProtKB-SubCell"/>
</dbReference>
<dbReference type="OrthoDB" id="3436at2"/>
<evidence type="ECO:0000313" key="18">
    <source>
        <dbReference type="EMBL" id="SEP01535.1"/>
    </source>
</evidence>
<dbReference type="Pfam" id="PF00512">
    <property type="entry name" value="HisKA"/>
    <property type="match status" value="1"/>
</dbReference>
<dbReference type="SUPFAM" id="SSF55874">
    <property type="entry name" value="ATPase domain of HSP90 chaperone/DNA topoisomerase II/histidine kinase"/>
    <property type="match status" value="1"/>
</dbReference>
<dbReference type="InterPro" id="IPR050398">
    <property type="entry name" value="HssS/ArlS-like"/>
</dbReference>
<reference evidence="18 19" key="1">
    <citation type="submission" date="2016-10" db="EMBL/GenBank/DDBJ databases">
        <authorList>
            <person name="de Groot N.N."/>
        </authorList>
    </citation>
    <scope>NUCLEOTIDE SEQUENCE [LARGE SCALE GENOMIC DNA]</scope>
    <source>
        <strain evidence="18 19">DSM 13305</strain>
    </source>
</reference>
<dbReference type="Pfam" id="PF02518">
    <property type="entry name" value="HATPase_c"/>
    <property type="match status" value="1"/>
</dbReference>
<evidence type="ECO:0000313" key="19">
    <source>
        <dbReference type="Proteomes" id="UP000198847"/>
    </source>
</evidence>
<gene>
    <name evidence="18" type="ORF">SAMN04490178_108166</name>
</gene>
<comment type="subcellular location">
    <subcellularLocation>
        <location evidence="2">Cell membrane</location>
        <topology evidence="2">Multi-pass membrane protein</topology>
    </subcellularLocation>
</comment>